<evidence type="ECO:0000256" key="1">
    <source>
        <dbReference type="SAM" id="Phobius"/>
    </source>
</evidence>
<dbReference type="Proteomes" id="UP000830326">
    <property type="component" value="Chromosome"/>
</dbReference>
<dbReference type="RefSeq" id="WP_245033973.1">
    <property type="nucleotide sequence ID" value="NZ_CP095075.1"/>
</dbReference>
<name>A0ABY4HHE2_9BACI</name>
<protein>
    <submittedName>
        <fullName evidence="2">Uncharacterized protein</fullName>
    </submittedName>
</protein>
<accession>A0ABY4HHE2</accession>
<feature type="transmembrane region" description="Helical" evidence="1">
    <location>
        <begin position="44"/>
        <end position="63"/>
    </location>
</feature>
<organism evidence="2 3">
    <name type="scientific">Halobacillus amylolyticus</name>
    <dbReference type="NCBI Taxonomy" id="2932259"/>
    <lineage>
        <taxon>Bacteria</taxon>
        <taxon>Bacillati</taxon>
        <taxon>Bacillota</taxon>
        <taxon>Bacilli</taxon>
        <taxon>Bacillales</taxon>
        <taxon>Bacillaceae</taxon>
        <taxon>Halobacillus</taxon>
    </lineage>
</organism>
<keyword evidence="1" id="KW-1133">Transmembrane helix</keyword>
<gene>
    <name evidence="2" type="ORF">MUO15_04940</name>
</gene>
<keyword evidence="1" id="KW-0472">Membrane</keyword>
<keyword evidence="3" id="KW-1185">Reference proteome</keyword>
<evidence type="ECO:0000313" key="3">
    <source>
        <dbReference type="Proteomes" id="UP000830326"/>
    </source>
</evidence>
<sequence>MGKIKTTFIINTIVSGLLAILISTFFAAGTIAENTSDKTFVSPEFLWVLPIWFAGVLAGLFIYKSKAPGMYLLTSIIITWASIPLGIRIGFNLAT</sequence>
<feature type="transmembrane region" description="Helical" evidence="1">
    <location>
        <begin position="12"/>
        <end position="32"/>
    </location>
</feature>
<proteinExistence type="predicted"/>
<keyword evidence="1" id="KW-0812">Transmembrane</keyword>
<reference evidence="2" key="1">
    <citation type="submission" date="2022-04" db="EMBL/GenBank/DDBJ databases">
        <title>Halobacillus sp. isolated from saltern.</title>
        <authorList>
            <person name="Won M."/>
            <person name="Lee C.-M."/>
            <person name="Woen H.-Y."/>
            <person name="Kwon S.-W."/>
        </authorList>
    </citation>
    <scope>NUCLEOTIDE SEQUENCE</scope>
    <source>
        <strain evidence="2">SSHM10-5</strain>
    </source>
</reference>
<evidence type="ECO:0000313" key="2">
    <source>
        <dbReference type="EMBL" id="UOR12860.1"/>
    </source>
</evidence>
<feature type="transmembrane region" description="Helical" evidence="1">
    <location>
        <begin position="70"/>
        <end position="91"/>
    </location>
</feature>
<dbReference type="EMBL" id="CP095075">
    <property type="protein sequence ID" value="UOR12860.1"/>
    <property type="molecule type" value="Genomic_DNA"/>
</dbReference>